<gene>
    <name evidence="1" type="ORF">CFX1CAM_2252</name>
</gene>
<name>A0A1Y6K937_9CHLR</name>
<dbReference type="EMBL" id="LT859958">
    <property type="protein sequence ID" value="SMX55317.1"/>
    <property type="molecule type" value="Genomic_DNA"/>
</dbReference>
<reference evidence="2" key="1">
    <citation type="submission" date="2017-05" db="EMBL/GenBank/DDBJ databases">
        <authorList>
            <person name="Kirkegaard R."/>
            <person name="Mcilroy J S."/>
        </authorList>
    </citation>
    <scope>NUCLEOTIDE SEQUENCE [LARGE SCALE GENOMIC DNA]</scope>
</reference>
<sequence length="84" mass="9728">MGKIEPMMVVAKDEFAQSYIAQAVWARFFSTRSIESSYNRLINALIISVKPILKHGNFSSIVLGKIFLIRLWIIPDDEKKRVTW</sequence>
<keyword evidence="2" id="KW-1185">Reference proteome</keyword>
<protein>
    <submittedName>
        <fullName evidence="1">Uncharacterized protein</fullName>
    </submittedName>
</protein>
<evidence type="ECO:0000313" key="1">
    <source>
        <dbReference type="EMBL" id="SMX55317.1"/>
    </source>
</evidence>
<dbReference type="Proteomes" id="UP000195514">
    <property type="component" value="Chromosome I"/>
</dbReference>
<accession>A0A1Y6K937</accession>
<proteinExistence type="predicted"/>
<organism evidence="1 2">
    <name type="scientific">Candidatus Brevifilum fermentans</name>
    <dbReference type="NCBI Taxonomy" id="1986204"/>
    <lineage>
        <taxon>Bacteria</taxon>
        <taxon>Bacillati</taxon>
        <taxon>Chloroflexota</taxon>
        <taxon>Anaerolineae</taxon>
        <taxon>Anaerolineales</taxon>
        <taxon>Anaerolineaceae</taxon>
        <taxon>Candidatus Brevifilum</taxon>
    </lineage>
</organism>
<evidence type="ECO:0000313" key="2">
    <source>
        <dbReference type="Proteomes" id="UP000195514"/>
    </source>
</evidence>
<dbReference type="KEGG" id="abat:CFX1CAM_2252"/>
<dbReference type="AlphaFoldDB" id="A0A1Y6K937"/>